<dbReference type="EMBL" id="JAHJDP010000065">
    <property type="protein sequence ID" value="MBU2691548.1"/>
    <property type="molecule type" value="Genomic_DNA"/>
</dbReference>
<dbReference type="Pfam" id="PF13349">
    <property type="entry name" value="DUF4097"/>
    <property type="match status" value="2"/>
</dbReference>
<evidence type="ECO:0000313" key="3">
    <source>
        <dbReference type="Proteomes" id="UP000777784"/>
    </source>
</evidence>
<accession>A0A948RV31</accession>
<feature type="domain" description="DUF4097" evidence="1">
    <location>
        <begin position="184"/>
        <end position="296"/>
    </location>
</feature>
<sequence length="299" mass="32414">MKTQKYALPVLVTMVWSLIFISSAVFAQKSVDETRKVSSKAEISISNISGSVTVAGWSKNEIHITGELGEKVERLDIKGDEDQLDIEVVIPRHANRVGDTFLEIHLPENCRVNISTVSADIDVDKVSGKLFLESVSGDFDVRGKPELLDLESVSGDMDLQVETHRINISSVSSDIELKNIDGELDCETVSGDIRIEGGEFTDVGIESVSGDINFNGDLNNRCSCDLNSHSGDITLALSKSASADFEVSTFSGSIENDFGANGRRTSDYTPGRELHFTMGSGDATVRIETFSGDIVIGER</sequence>
<dbReference type="AlphaFoldDB" id="A0A948RV31"/>
<gene>
    <name evidence="2" type="ORF">KJ970_11530</name>
</gene>
<evidence type="ECO:0000313" key="2">
    <source>
        <dbReference type="EMBL" id="MBU2691548.1"/>
    </source>
</evidence>
<evidence type="ECO:0000259" key="1">
    <source>
        <dbReference type="Pfam" id="PF13349"/>
    </source>
</evidence>
<proteinExistence type="predicted"/>
<dbReference type="Proteomes" id="UP000777784">
    <property type="component" value="Unassembled WGS sequence"/>
</dbReference>
<name>A0A948RV31_UNCEI</name>
<organism evidence="2 3">
    <name type="scientific">Eiseniibacteriota bacterium</name>
    <dbReference type="NCBI Taxonomy" id="2212470"/>
    <lineage>
        <taxon>Bacteria</taxon>
        <taxon>Candidatus Eiseniibacteriota</taxon>
    </lineage>
</organism>
<dbReference type="InterPro" id="IPR025164">
    <property type="entry name" value="Toastrack_DUF4097"/>
</dbReference>
<protein>
    <submittedName>
        <fullName evidence="2">DUF4097 domain-containing protein</fullName>
    </submittedName>
</protein>
<comment type="caution">
    <text evidence="2">The sequence shown here is derived from an EMBL/GenBank/DDBJ whole genome shotgun (WGS) entry which is preliminary data.</text>
</comment>
<reference evidence="2" key="1">
    <citation type="submission" date="2021-05" db="EMBL/GenBank/DDBJ databases">
        <title>Energy efficiency and biological interactions define the core microbiome of deep oligotrophic groundwater.</title>
        <authorList>
            <person name="Mehrshad M."/>
            <person name="Lopez-Fernandez M."/>
            <person name="Bell E."/>
            <person name="Bernier-Latmani R."/>
            <person name="Bertilsson S."/>
            <person name="Dopson M."/>
        </authorList>
    </citation>
    <scope>NUCLEOTIDE SEQUENCE</scope>
    <source>
        <strain evidence="2">Modern_marine.mb.64</strain>
    </source>
</reference>
<feature type="domain" description="DUF4097" evidence="1">
    <location>
        <begin position="112"/>
        <end position="179"/>
    </location>
</feature>